<organism evidence="1 3">
    <name type="scientific">Zhongshania aliphaticivorans</name>
    <dbReference type="NCBI Taxonomy" id="1470434"/>
    <lineage>
        <taxon>Bacteria</taxon>
        <taxon>Pseudomonadati</taxon>
        <taxon>Pseudomonadota</taxon>
        <taxon>Gammaproteobacteria</taxon>
        <taxon>Cellvibrionales</taxon>
        <taxon>Spongiibacteraceae</taxon>
        <taxon>Zhongshania</taxon>
    </lineage>
</organism>
<sequence length="73" mass="8187">MVNVTARTNGEKIEVRYSRISTHPNPEIKGPVAYLDLDIGDLSLSIAFSTAQEMIEFCEAHNFPYEDDREVAA</sequence>
<reference evidence="3 4" key="1">
    <citation type="submission" date="2019-11" db="EMBL/GenBank/DDBJ databases">
        <authorList>
            <person name="Holert J."/>
        </authorList>
    </citation>
    <scope>NUCLEOTIDE SEQUENCE [LARGE SCALE GENOMIC DNA]</scope>
    <source>
        <strain evidence="2">BC3_2A</strain>
        <strain evidence="1">SB11_1A</strain>
    </source>
</reference>
<evidence type="ECO:0000313" key="1">
    <source>
        <dbReference type="EMBL" id="CAA0081223.1"/>
    </source>
</evidence>
<dbReference type="Proteomes" id="UP000435877">
    <property type="component" value="Unassembled WGS sequence"/>
</dbReference>
<dbReference type="Proteomes" id="UP000439591">
    <property type="component" value="Unassembled WGS sequence"/>
</dbReference>
<accession>A0A5S9MWC9</accession>
<evidence type="ECO:0000313" key="3">
    <source>
        <dbReference type="Proteomes" id="UP000435877"/>
    </source>
</evidence>
<dbReference type="EMBL" id="CACSIM010000001">
    <property type="protein sequence ID" value="CAA0085186.1"/>
    <property type="molecule type" value="Genomic_DNA"/>
</dbReference>
<evidence type="ECO:0000313" key="4">
    <source>
        <dbReference type="Proteomes" id="UP000439591"/>
    </source>
</evidence>
<dbReference type="AlphaFoldDB" id="A0A5S9MWC9"/>
<protein>
    <submittedName>
        <fullName evidence="1">Uncharacterized protein</fullName>
    </submittedName>
</protein>
<proteinExistence type="predicted"/>
<evidence type="ECO:0000313" key="2">
    <source>
        <dbReference type="EMBL" id="CAA0085186.1"/>
    </source>
</evidence>
<keyword evidence="3" id="KW-1185">Reference proteome</keyword>
<gene>
    <name evidence="1" type="ORF">IHBHHGIJ_00284</name>
    <name evidence="2" type="ORF">KFEGEMFD_00866</name>
</gene>
<name>A0A5S9MWC9_9GAMM</name>
<dbReference type="EMBL" id="CACSIK010000001">
    <property type="protein sequence ID" value="CAA0081223.1"/>
    <property type="molecule type" value="Genomic_DNA"/>
</dbReference>